<keyword evidence="11" id="KW-1185">Reference proteome</keyword>
<feature type="transmembrane region" description="Helical" evidence="9">
    <location>
        <begin position="228"/>
        <end position="248"/>
    </location>
</feature>
<dbReference type="PANTHER" id="PTHR11795">
    <property type="entry name" value="BRANCHED-CHAIN AMINO ACID TRANSPORT SYSTEM PERMEASE PROTEIN LIVH"/>
    <property type="match status" value="1"/>
</dbReference>
<comment type="subcellular location">
    <subcellularLocation>
        <location evidence="1">Cell membrane</location>
        <topology evidence="1">Multi-pass membrane protein</topology>
    </subcellularLocation>
</comment>
<protein>
    <submittedName>
        <fullName evidence="10">Urea ABC transporter, permease protein UrtB</fullName>
    </submittedName>
</protein>
<feature type="transmembrane region" description="Helical" evidence="9">
    <location>
        <begin position="254"/>
        <end position="276"/>
    </location>
</feature>
<feature type="transmembrane region" description="Helical" evidence="9">
    <location>
        <begin position="190"/>
        <end position="216"/>
    </location>
</feature>
<dbReference type="EMBL" id="ABIA03000002">
    <property type="protein sequence ID" value="EDQ34768.1"/>
    <property type="molecule type" value="Genomic_DNA"/>
</dbReference>
<sequence length="291" mass="31249">MDIGSITSAVFLGLSIGSVFLVAALGLAIIYGTAGVINMAHGELIMLGAYSTFMMQTVLGLPFFICIPLSFVIVGFIGYLIEKVLISSLYNRPLDTLLATWGVSLVLMQGVRIIFGSDPKYVEVPSFLSTNIDLGIVNLSTFRLFVMFICLIMVLATWYLFYRTTFGIKVRAVTQNKDMAASFGINSSRIYSITFAIGAGLAGVAGSLFGAMNIVLPTMGTSYVVEAFLMVVAGGGGLLGSILASALTGQIQSAFAFIYNDTYARFLVFVLIVIFLRFRPQGMISAGASRR</sequence>
<reference evidence="10 11" key="2">
    <citation type="submission" date="2012-06" db="EMBL/GenBank/DDBJ databases">
        <authorList>
            <person name="Fiebig A."/>
        </authorList>
    </citation>
    <scope>NUCLEOTIDE SEQUENCE [LARGE SCALE GENOMIC DNA]</scope>
    <source>
        <strain evidence="10 11">DFL-43</strain>
    </source>
</reference>
<dbReference type="PANTHER" id="PTHR11795:SF447">
    <property type="entry name" value="ABC TRANSPORTER PERMEASE PROTEIN"/>
    <property type="match status" value="1"/>
</dbReference>
<dbReference type="CDD" id="cd06582">
    <property type="entry name" value="TM_PBP1_LivH_like"/>
    <property type="match status" value="1"/>
</dbReference>
<keyword evidence="6 9" id="KW-1133">Transmembrane helix</keyword>
<keyword evidence="4 9" id="KW-0812">Transmembrane</keyword>
<dbReference type="NCBIfam" id="TIGR03409">
    <property type="entry name" value="urea_trans_UrtB"/>
    <property type="match status" value="1"/>
</dbReference>
<dbReference type="InterPro" id="IPR001851">
    <property type="entry name" value="ABC_transp_permease"/>
</dbReference>
<evidence type="ECO:0000313" key="11">
    <source>
        <dbReference type="Proteomes" id="UP000004291"/>
    </source>
</evidence>
<organism evidence="10 11">
    <name type="scientific">Hoeflea phototrophica (strain DSM 17068 / NCIMB 14078 / DFL-43)</name>
    <dbReference type="NCBI Taxonomy" id="411684"/>
    <lineage>
        <taxon>Bacteria</taxon>
        <taxon>Pseudomonadati</taxon>
        <taxon>Pseudomonadota</taxon>
        <taxon>Alphaproteobacteria</taxon>
        <taxon>Hyphomicrobiales</taxon>
        <taxon>Rhizobiaceae</taxon>
        <taxon>Hoeflea</taxon>
    </lineage>
</organism>
<evidence type="ECO:0000313" key="10">
    <source>
        <dbReference type="EMBL" id="EDQ34768.1"/>
    </source>
</evidence>
<dbReference type="GO" id="GO:0006865">
    <property type="term" value="P:amino acid transport"/>
    <property type="evidence" value="ECO:0007669"/>
    <property type="project" value="UniProtKB-KW"/>
</dbReference>
<evidence type="ECO:0000256" key="9">
    <source>
        <dbReference type="SAM" id="Phobius"/>
    </source>
</evidence>
<feature type="transmembrane region" description="Helical" evidence="9">
    <location>
        <begin position="6"/>
        <end position="37"/>
    </location>
</feature>
<dbReference type="InterPro" id="IPR052157">
    <property type="entry name" value="BCAA_transport_permease"/>
</dbReference>
<evidence type="ECO:0000256" key="3">
    <source>
        <dbReference type="ARBA" id="ARBA00022475"/>
    </source>
</evidence>
<evidence type="ECO:0000256" key="8">
    <source>
        <dbReference type="ARBA" id="ARBA00037998"/>
    </source>
</evidence>
<dbReference type="AlphaFoldDB" id="A9CZH1"/>
<dbReference type="GO" id="GO:0022857">
    <property type="term" value="F:transmembrane transporter activity"/>
    <property type="evidence" value="ECO:0007669"/>
    <property type="project" value="InterPro"/>
</dbReference>
<dbReference type="Proteomes" id="UP000004291">
    <property type="component" value="Chromosome"/>
</dbReference>
<name>A9CZH1_HOEPD</name>
<evidence type="ECO:0000256" key="5">
    <source>
        <dbReference type="ARBA" id="ARBA00022970"/>
    </source>
</evidence>
<keyword evidence="2" id="KW-0813">Transport</keyword>
<dbReference type="Pfam" id="PF02653">
    <property type="entry name" value="BPD_transp_2"/>
    <property type="match status" value="1"/>
</dbReference>
<reference evidence="10 11" key="1">
    <citation type="submission" date="2007-10" db="EMBL/GenBank/DDBJ databases">
        <authorList>
            <person name="Wagner-Dobler I."/>
            <person name="Ferriera S."/>
            <person name="Johnson J."/>
            <person name="Kravitz S."/>
            <person name="Beeson K."/>
            <person name="Sutton G."/>
            <person name="Rogers Y.-H."/>
            <person name="Friedman R."/>
            <person name="Frazier M."/>
            <person name="Venter J.C."/>
        </authorList>
    </citation>
    <scope>NUCLEOTIDE SEQUENCE [LARGE SCALE GENOMIC DNA]</scope>
    <source>
        <strain evidence="10 11">DFL-43</strain>
    </source>
</reference>
<evidence type="ECO:0000256" key="4">
    <source>
        <dbReference type="ARBA" id="ARBA00022692"/>
    </source>
</evidence>
<comment type="caution">
    <text evidence="10">The sequence shown here is derived from an EMBL/GenBank/DDBJ whole genome shotgun (WGS) entry which is preliminary data.</text>
</comment>
<dbReference type="HOGENOM" id="CLU_039929_2_2_5"/>
<feature type="transmembrane region" description="Helical" evidence="9">
    <location>
        <begin position="58"/>
        <end position="81"/>
    </location>
</feature>
<evidence type="ECO:0000256" key="6">
    <source>
        <dbReference type="ARBA" id="ARBA00022989"/>
    </source>
</evidence>
<keyword evidence="3" id="KW-1003">Cell membrane</keyword>
<dbReference type="eggNOG" id="COG0559">
    <property type="taxonomic scope" value="Bacteria"/>
</dbReference>
<evidence type="ECO:0000256" key="7">
    <source>
        <dbReference type="ARBA" id="ARBA00023136"/>
    </source>
</evidence>
<gene>
    <name evidence="10" type="ORF">HPDFL43_01185</name>
</gene>
<accession>A9CZH1</accession>
<dbReference type="GO" id="GO:0005886">
    <property type="term" value="C:plasma membrane"/>
    <property type="evidence" value="ECO:0007669"/>
    <property type="project" value="UniProtKB-SubCell"/>
</dbReference>
<dbReference type="InterPro" id="IPR017779">
    <property type="entry name" value="ABC_UrtB_bac"/>
</dbReference>
<evidence type="ECO:0000256" key="2">
    <source>
        <dbReference type="ARBA" id="ARBA00022448"/>
    </source>
</evidence>
<dbReference type="OrthoDB" id="9807115at2"/>
<dbReference type="STRING" id="411684.HPDFL43_01185"/>
<feature type="transmembrane region" description="Helical" evidence="9">
    <location>
        <begin position="136"/>
        <end position="161"/>
    </location>
</feature>
<evidence type="ECO:0000256" key="1">
    <source>
        <dbReference type="ARBA" id="ARBA00004651"/>
    </source>
</evidence>
<keyword evidence="7 9" id="KW-0472">Membrane</keyword>
<dbReference type="RefSeq" id="WP_007196029.1">
    <property type="nucleotide sequence ID" value="NZ_CM002917.1"/>
</dbReference>
<feature type="transmembrane region" description="Helical" evidence="9">
    <location>
        <begin position="96"/>
        <end position="115"/>
    </location>
</feature>
<proteinExistence type="inferred from homology"/>
<comment type="similarity">
    <text evidence="8">Belongs to the binding-protein-dependent transport system permease family. LivHM subfamily.</text>
</comment>
<keyword evidence="5" id="KW-0029">Amino-acid transport</keyword>